<keyword evidence="9" id="KW-0411">Iron-sulfur</keyword>
<evidence type="ECO:0000256" key="9">
    <source>
        <dbReference type="ARBA" id="ARBA00023014"/>
    </source>
</evidence>
<dbReference type="SUPFAM" id="SSF56014">
    <property type="entry name" value="Nitrite and sulphite reductase 4Fe-4S domain-like"/>
    <property type="match status" value="2"/>
</dbReference>
<feature type="domain" description="Nitrite/sulphite reductase 4Fe-4S" evidence="10">
    <location>
        <begin position="168"/>
        <end position="330"/>
    </location>
</feature>
<evidence type="ECO:0000313" key="12">
    <source>
        <dbReference type="EMBL" id="MBO9200383.1"/>
    </source>
</evidence>
<evidence type="ECO:0000256" key="3">
    <source>
        <dbReference type="ARBA" id="ARBA00010429"/>
    </source>
</evidence>
<evidence type="ECO:0000256" key="5">
    <source>
        <dbReference type="ARBA" id="ARBA00022617"/>
    </source>
</evidence>
<dbReference type="RefSeq" id="WP_209138429.1">
    <property type="nucleotide sequence ID" value="NZ_JAGHKO010000001.1"/>
</dbReference>
<accession>A0ABS3YRG4</accession>
<evidence type="ECO:0000256" key="4">
    <source>
        <dbReference type="ARBA" id="ARBA00022485"/>
    </source>
</evidence>
<keyword evidence="6" id="KW-0479">Metal-binding</keyword>
<evidence type="ECO:0000313" key="13">
    <source>
        <dbReference type="Proteomes" id="UP000677244"/>
    </source>
</evidence>
<organism evidence="12 13">
    <name type="scientific">Niastella soli</name>
    <dbReference type="NCBI Taxonomy" id="2821487"/>
    <lineage>
        <taxon>Bacteria</taxon>
        <taxon>Pseudomonadati</taxon>
        <taxon>Bacteroidota</taxon>
        <taxon>Chitinophagia</taxon>
        <taxon>Chitinophagales</taxon>
        <taxon>Chitinophagaceae</taxon>
        <taxon>Niastella</taxon>
    </lineage>
</organism>
<dbReference type="Pfam" id="PF03460">
    <property type="entry name" value="NIR_SIR_ferr"/>
    <property type="match status" value="2"/>
</dbReference>
<dbReference type="InterPro" id="IPR006066">
    <property type="entry name" value="NO2/SO3_Rdtase_FeS/sirohaem_BS"/>
</dbReference>
<comment type="similarity">
    <text evidence="3">Belongs to the nitrite and sulfite reductase 4Fe-4S domain family.</text>
</comment>
<protein>
    <submittedName>
        <fullName evidence="12">NADPH-dependent assimilatory sulfite reductase hemoprotein subunit</fullName>
    </submittedName>
</protein>
<dbReference type="NCBIfam" id="NF010029">
    <property type="entry name" value="PRK13504.1"/>
    <property type="match status" value="1"/>
</dbReference>
<dbReference type="InterPro" id="IPR045854">
    <property type="entry name" value="NO2/SO3_Rdtase_4Fe4S_sf"/>
</dbReference>
<dbReference type="PROSITE" id="PS00365">
    <property type="entry name" value="NIR_SIR"/>
    <property type="match status" value="1"/>
</dbReference>
<dbReference type="InterPro" id="IPR036136">
    <property type="entry name" value="Nit/Sulf_reduc_fer-like_dom_sf"/>
</dbReference>
<comment type="cofactor">
    <cofactor evidence="2">
        <name>[4Fe-4S] cluster</name>
        <dbReference type="ChEBI" id="CHEBI:49883"/>
    </cofactor>
</comment>
<comment type="cofactor">
    <cofactor evidence="1">
        <name>siroheme</name>
        <dbReference type="ChEBI" id="CHEBI:60052"/>
    </cofactor>
</comment>
<keyword evidence="7" id="KW-0560">Oxidoreductase</keyword>
<dbReference type="InterPro" id="IPR045169">
    <property type="entry name" value="NO2/SO3_Rdtase_4Fe4S_prot"/>
</dbReference>
<dbReference type="InterPro" id="IPR006067">
    <property type="entry name" value="NO2/SO3_Rdtase_4Fe4S_dom"/>
</dbReference>
<dbReference type="PANTHER" id="PTHR11493:SF47">
    <property type="entry name" value="SULFITE REDUCTASE [NADPH] SUBUNIT BETA"/>
    <property type="match status" value="1"/>
</dbReference>
<evidence type="ECO:0000256" key="1">
    <source>
        <dbReference type="ARBA" id="ARBA00001929"/>
    </source>
</evidence>
<gene>
    <name evidence="12" type="ORF">J7I42_08940</name>
</gene>
<name>A0ABS3YRG4_9BACT</name>
<proteinExistence type="inferred from homology"/>
<keyword evidence="8" id="KW-0408">Iron</keyword>
<evidence type="ECO:0000256" key="8">
    <source>
        <dbReference type="ARBA" id="ARBA00023004"/>
    </source>
</evidence>
<evidence type="ECO:0000259" key="10">
    <source>
        <dbReference type="Pfam" id="PF01077"/>
    </source>
</evidence>
<reference evidence="12 13" key="1">
    <citation type="submission" date="2021-03" db="EMBL/GenBank/DDBJ databases">
        <title>Assistant Professor.</title>
        <authorList>
            <person name="Huq M.A."/>
        </authorList>
    </citation>
    <scope>NUCLEOTIDE SEQUENCE [LARGE SCALE GENOMIC DNA]</scope>
    <source>
        <strain evidence="12 13">MAH-29</strain>
    </source>
</reference>
<dbReference type="SUPFAM" id="SSF55124">
    <property type="entry name" value="Nitrite/Sulfite reductase N-terminal domain-like"/>
    <property type="match status" value="2"/>
</dbReference>
<evidence type="ECO:0000256" key="7">
    <source>
        <dbReference type="ARBA" id="ARBA00023002"/>
    </source>
</evidence>
<evidence type="ECO:0000259" key="11">
    <source>
        <dbReference type="Pfam" id="PF03460"/>
    </source>
</evidence>
<keyword evidence="5" id="KW-0349">Heme</keyword>
<dbReference type="PRINTS" id="PR00397">
    <property type="entry name" value="SIROHAEM"/>
</dbReference>
<dbReference type="Proteomes" id="UP000677244">
    <property type="component" value="Unassembled WGS sequence"/>
</dbReference>
<feature type="domain" description="Nitrite/Sulfite reductase ferredoxin-like" evidence="11">
    <location>
        <begin position="349"/>
        <end position="415"/>
    </location>
</feature>
<comment type="caution">
    <text evidence="12">The sequence shown here is derived from an EMBL/GenBank/DDBJ whole genome shotgun (WGS) entry which is preliminary data.</text>
</comment>
<evidence type="ECO:0000256" key="2">
    <source>
        <dbReference type="ARBA" id="ARBA00001966"/>
    </source>
</evidence>
<dbReference type="InterPro" id="IPR005117">
    <property type="entry name" value="NiRdtase/SiRdtase_haem-b_fer"/>
</dbReference>
<dbReference type="Gene3D" id="3.30.413.10">
    <property type="entry name" value="Sulfite Reductase Hemoprotein, domain 1"/>
    <property type="match status" value="2"/>
</dbReference>
<dbReference type="EMBL" id="JAGHKO010000001">
    <property type="protein sequence ID" value="MBO9200383.1"/>
    <property type="molecule type" value="Genomic_DNA"/>
</dbReference>
<keyword evidence="13" id="KW-1185">Reference proteome</keyword>
<sequence length="562" mass="63257">MSTNDNKNLSSTEKIKMTSDGLRGTLKESLRDEITGAIREDDTALVKFHGMYQQDDRDRREERSAKKLEWLYSYMLRLRLPGGFMTAEQYIGLHNIAGDHSTGVIKITTRQTIQLHGILKSHVKPTIQAFNTILLDSISACGDVNRNVVCAAHPKFSPIHEEIFSYAGKISKMGLPKSRGYYEIWLDEKPLLDKKEKEEVEKDPLYQDRYLPRKFKVGIAIPPNNDVDVFTNDLGLIAIIENDKLIGFNIAAGGGLGATHGNAATYPRLASMLGFVRGEENTLKAVLEVITIQRDHGNRSDRKLSRLKYTIDKMGVEAFKEELEKRCGFKLEEPKPYSFTSRKDDYGWHKNHEGKWFYTVFIESGRIADEKVALKTALLEVAKTGKANFRFTSNQGLILSDIAQKDKKAVEQILTDFGIIAHTDNAGAVRKNAIACVAFNTCSLALAEAQRYLPSLITKIEPILAKYGLENEEISMRMTGCPNGCGRPYAAEIGFIGTAYGRYNLHLGGDREGFRLNKKYKENIDEPAILKELDELFEKYSKNRNSGETFGDFAVREKLVTI</sequence>
<dbReference type="Pfam" id="PF01077">
    <property type="entry name" value="NIR_SIR"/>
    <property type="match status" value="1"/>
</dbReference>
<feature type="domain" description="Nitrite/Sulfite reductase ferredoxin-like" evidence="11">
    <location>
        <begin position="74"/>
        <end position="130"/>
    </location>
</feature>
<evidence type="ECO:0000256" key="6">
    <source>
        <dbReference type="ARBA" id="ARBA00022723"/>
    </source>
</evidence>
<dbReference type="PANTHER" id="PTHR11493">
    <property type="entry name" value="SULFITE REDUCTASE [NADPH] SUBUNIT BETA-RELATED"/>
    <property type="match status" value="1"/>
</dbReference>
<keyword evidence="4" id="KW-0004">4Fe-4S</keyword>